<dbReference type="SUPFAM" id="SSF56112">
    <property type="entry name" value="Protein kinase-like (PK-like)"/>
    <property type="match status" value="1"/>
</dbReference>
<organism evidence="2 3">
    <name type="scientific">Tumebacillus flagellatus</name>
    <dbReference type="NCBI Taxonomy" id="1157490"/>
    <lineage>
        <taxon>Bacteria</taxon>
        <taxon>Bacillati</taxon>
        <taxon>Bacillota</taxon>
        <taxon>Bacilli</taxon>
        <taxon>Bacillales</taxon>
        <taxon>Alicyclobacillaceae</taxon>
        <taxon>Tumebacillus</taxon>
    </lineage>
</organism>
<feature type="compositionally biased region" description="Low complexity" evidence="1">
    <location>
        <begin position="461"/>
        <end position="491"/>
    </location>
</feature>
<dbReference type="Gene3D" id="3.90.1200.10">
    <property type="match status" value="1"/>
</dbReference>
<dbReference type="eggNOG" id="COG2334">
    <property type="taxonomic scope" value="Bacteria"/>
</dbReference>
<sequence length="568" mass="63550">MEEMPLIQPWGDVEGPVPEVPTYLDEIARHVMQRYDMQVNEIQLITTKPDKGGAIWYIATDKGPRSLKCLHRTPPRSLFSVGAQEYVVSKGARVPALIPNQDGLLYTEAGGKLWIVTDWISLTPASKADLTGAQTLCYGLGEFHRHTQGYVPPQGAIVASRLYGYPKQYYKIWNKMSWFRHIAQAYHDMPASARLLAMIDRYEQQALTALYNLEYHSPYLSLIARGEETWGLVHQDYGWSNGQEGPGGLWIIDLDGVAYDLPIRDLRKLISGTMDDMGFWDVTWMKGMIDAYQAANPIEPELFQMMLLDFAVPNEFYKNVKEVVFEPHIFMDEQFDALLQKIDQTEDSKWAALQEFGIRLQNPPADYRPNPLFVELRRPTTPLQAEDAAKLQANWYLPPEPQAAPLPSSPATVYEPKPVPAEAVHTAPLKETPKVALQENLQEMQTIQPKVKKQTSKQPLKPATKPVAKSPAKPVSKAATKATAAPVQPVQPVQPVSQKLADLTANQLIQGIASPEKLLSKEDTKQLLVEMGISPEVAERAISKQNSLASTMISFSLLMQTLQGKGKK</sequence>
<dbReference type="InterPro" id="IPR014255">
    <property type="entry name" value="Spore_coat_CotS"/>
</dbReference>
<dbReference type="OrthoDB" id="9771902at2"/>
<evidence type="ECO:0000313" key="2">
    <source>
        <dbReference type="EMBL" id="KEO83488.1"/>
    </source>
</evidence>
<comment type="caution">
    <text evidence="2">The sequence shown here is derived from an EMBL/GenBank/DDBJ whole genome shotgun (WGS) entry which is preliminary data.</text>
</comment>
<reference evidence="2 3" key="1">
    <citation type="journal article" date="2013" name="Int. J. Syst. Evol. Microbiol.">
        <title>Tumebacillus flagellatus sp. nov., an alpha-amylase/pullulanase-producing bacterium isolated from cassava wastewater.</title>
        <authorList>
            <person name="Wang Q."/>
            <person name="Xie N."/>
            <person name="Qin Y."/>
            <person name="Shen N."/>
            <person name="Zhu J."/>
            <person name="Mi H."/>
            <person name="Huang R."/>
        </authorList>
    </citation>
    <scope>NUCLEOTIDE SEQUENCE [LARGE SCALE GENOMIC DNA]</scope>
    <source>
        <strain evidence="2 3">GST4</strain>
    </source>
</reference>
<dbReference type="InterPro" id="IPR011009">
    <property type="entry name" value="Kinase-like_dom_sf"/>
</dbReference>
<dbReference type="GO" id="GO:0042601">
    <property type="term" value="C:endospore-forming forespore"/>
    <property type="evidence" value="ECO:0007669"/>
    <property type="project" value="TreeGrafter"/>
</dbReference>
<evidence type="ECO:0000256" key="1">
    <source>
        <dbReference type="SAM" id="MobiDB-lite"/>
    </source>
</evidence>
<keyword evidence="3" id="KW-1185">Reference proteome</keyword>
<evidence type="ECO:0000313" key="3">
    <source>
        <dbReference type="Proteomes" id="UP000027931"/>
    </source>
</evidence>
<dbReference type="Gene3D" id="3.30.200.20">
    <property type="entry name" value="Phosphorylase Kinase, domain 1"/>
    <property type="match status" value="1"/>
</dbReference>
<dbReference type="AlphaFoldDB" id="A0A074LU87"/>
<dbReference type="EMBL" id="JMIR01000011">
    <property type="protein sequence ID" value="KEO83488.1"/>
    <property type="molecule type" value="Genomic_DNA"/>
</dbReference>
<accession>A0A074LU87</accession>
<dbReference type="STRING" id="1157490.EL26_09735"/>
<dbReference type="PANTHER" id="PTHR39179">
    <property type="entry name" value="SPORE COAT PROTEIN I"/>
    <property type="match status" value="1"/>
</dbReference>
<evidence type="ECO:0008006" key="4">
    <source>
        <dbReference type="Google" id="ProtNLM"/>
    </source>
</evidence>
<dbReference type="PANTHER" id="PTHR39179:SF1">
    <property type="entry name" value="SPORE COAT PROTEIN I"/>
    <property type="match status" value="1"/>
</dbReference>
<dbReference type="RefSeq" id="WP_081857091.1">
    <property type="nucleotide sequence ID" value="NZ_JMIR01000011.1"/>
</dbReference>
<name>A0A074LU87_9BACL</name>
<gene>
    <name evidence="2" type="ORF">EL26_09735</name>
</gene>
<dbReference type="NCBIfam" id="TIGR02906">
    <property type="entry name" value="spore_CotS"/>
    <property type="match status" value="1"/>
</dbReference>
<protein>
    <recommendedName>
        <fullName evidence="4">Aminoglycoside phosphotransferase domain-containing protein</fullName>
    </recommendedName>
</protein>
<dbReference type="Proteomes" id="UP000027931">
    <property type="component" value="Unassembled WGS sequence"/>
</dbReference>
<feature type="region of interest" description="Disordered" evidence="1">
    <location>
        <begin position="447"/>
        <end position="491"/>
    </location>
</feature>
<dbReference type="InterPro" id="IPR047175">
    <property type="entry name" value="CotS-like"/>
</dbReference>
<proteinExistence type="predicted"/>